<feature type="transmembrane region" description="Helical" evidence="1">
    <location>
        <begin position="7"/>
        <end position="30"/>
    </location>
</feature>
<protein>
    <submittedName>
        <fullName evidence="3">Uncharacterized SAM-binding protein YcdF (DUF218 family)</fullName>
    </submittedName>
</protein>
<evidence type="ECO:0000259" key="2">
    <source>
        <dbReference type="Pfam" id="PF02698"/>
    </source>
</evidence>
<gene>
    <name evidence="3" type="ORF">J2S10_002433</name>
</gene>
<dbReference type="Pfam" id="PF02698">
    <property type="entry name" value="DUF218"/>
    <property type="match status" value="1"/>
</dbReference>
<dbReference type="Proteomes" id="UP001224122">
    <property type="component" value="Unassembled WGS sequence"/>
</dbReference>
<sequence>MSYIIKFIYGFVLPPGIFVLFLLIVGILLYRRETLIAKLLFITAFLLYGCTIPLTGKLLIQSLENRYTPPSQIKGDVILMLGGGATLDTPDFDGKGQLSGNGANRLLTVLRLYKRTGLPILLSSGQVFSDSGNESEIAKRELLSLGVPKSKIFLENKSKNTEENTEFSKQLLNKNGWHKPVLVTSAFHMERAVLDFKKNNIDVLPYPTDYQTSRKLPLYANQFTPSTNGLAFLAAKEYLGIFSLQF</sequence>
<name>A0ABT9XVI8_9BACI</name>
<keyword evidence="1" id="KW-0472">Membrane</keyword>
<dbReference type="Gene3D" id="3.40.50.620">
    <property type="entry name" value="HUPs"/>
    <property type="match status" value="1"/>
</dbReference>
<dbReference type="InterPro" id="IPR003848">
    <property type="entry name" value="DUF218"/>
</dbReference>
<dbReference type="PANTHER" id="PTHR30336:SF4">
    <property type="entry name" value="ENVELOPE BIOGENESIS FACTOR ELYC"/>
    <property type="match status" value="1"/>
</dbReference>
<dbReference type="RefSeq" id="WP_307408008.1">
    <property type="nucleotide sequence ID" value="NZ_JAUSTW010000003.1"/>
</dbReference>
<accession>A0ABT9XVI8</accession>
<evidence type="ECO:0000256" key="1">
    <source>
        <dbReference type="SAM" id="Phobius"/>
    </source>
</evidence>
<keyword evidence="4" id="KW-1185">Reference proteome</keyword>
<evidence type="ECO:0000313" key="3">
    <source>
        <dbReference type="EMBL" id="MDQ0199275.1"/>
    </source>
</evidence>
<keyword evidence="1" id="KW-0812">Transmembrane</keyword>
<evidence type="ECO:0000313" key="4">
    <source>
        <dbReference type="Proteomes" id="UP001224122"/>
    </source>
</evidence>
<dbReference type="InterPro" id="IPR051599">
    <property type="entry name" value="Cell_Envelope_Assoc"/>
</dbReference>
<feature type="transmembrane region" description="Helical" evidence="1">
    <location>
        <begin position="36"/>
        <end position="60"/>
    </location>
</feature>
<feature type="domain" description="DUF218" evidence="2">
    <location>
        <begin position="76"/>
        <end position="240"/>
    </location>
</feature>
<dbReference type="PANTHER" id="PTHR30336">
    <property type="entry name" value="INNER MEMBRANE PROTEIN, PROBABLE PERMEASE"/>
    <property type="match status" value="1"/>
</dbReference>
<dbReference type="CDD" id="cd06259">
    <property type="entry name" value="YdcF-like"/>
    <property type="match status" value="1"/>
</dbReference>
<organism evidence="3 4">
    <name type="scientific">Neobacillus ginsengisoli</name>
    <dbReference type="NCBI Taxonomy" id="904295"/>
    <lineage>
        <taxon>Bacteria</taxon>
        <taxon>Bacillati</taxon>
        <taxon>Bacillota</taxon>
        <taxon>Bacilli</taxon>
        <taxon>Bacillales</taxon>
        <taxon>Bacillaceae</taxon>
        <taxon>Neobacillus</taxon>
    </lineage>
</organism>
<comment type="caution">
    <text evidence="3">The sequence shown here is derived from an EMBL/GenBank/DDBJ whole genome shotgun (WGS) entry which is preliminary data.</text>
</comment>
<reference evidence="3 4" key="1">
    <citation type="submission" date="2023-07" db="EMBL/GenBank/DDBJ databases">
        <title>Genomic Encyclopedia of Type Strains, Phase IV (KMG-IV): sequencing the most valuable type-strain genomes for metagenomic binning, comparative biology and taxonomic classification.</title>
        <authorList>
            <person name="Goeker M."/>
        </authorList>
    </citation>
    <scope>NUCLEOTIDE SEQUENCE [LARGE SCALE GENOMIC DNA]</scope>
    <source>
        <strain evidence="3 4">DSM 27594</strain>
    </source>
</reference>
<dbReference type="InterPro" id="IPR014729">
    <property type="entry name" value="Rossmann-like_a/b/a_fold"/>
</dbReference>
<proteinExistence type="predicted"/>
<keyword evidence="1" id="KW-1133">Transmembrane helix</keyword>
<dbReference type="EMBL" id="JAUSTW010000003">
    <property type="protein sequence ID" value="MDQ0199275.1"/>
    <property type="molecule type" value="Genomic_DNA"/>
</dbReference>